<accession>I5B729</accession>
<keyword evidence="3" id="KW-1185">Reference proteome</keyword>
<reference evidence="2 3" key="1">
    <citation type="submission" date="2011-09" db="EMBL/GenBank/DDBJ databases">
        <authorList>
            <consortium name="US DOE Joint Genome Institute (JGI-PGF)"/>
            <person name="Lucas S."/>
            <person name="Han J."/>
            <person name="Lapidus A."/>
            <person name="Cheng J.-F."/>
            <person name="Goodwin L."/>
            <person name="Pitluck S."/>
            <person name="Peters L."/>
            <person name="Land M.L."/>
            <person name="Hauser L."/>
            <person name="Orellana R."/>
            <person name="Lovley D."/>
            <person name="Woyke T.J."/>
        </authorList>
    </citation>
    <scope>NUCLEOTIDE SEQUENCE [LARGE SCALE GENOMIC DNA]</scope>
    <source>
        <strain evidence="2 3">2ac9</strain>
    </source>
</reference>
<dbReference type="CDD" id="cd02440">
    <property type="entry name" value="AdoMet_MTases"/>
    <property type="match status" value="1"/>
</dbReference>
<evidence type="ECO:0000313" key="2">
    <source>
        <dbReference type="EMBL" id="EIM65292.1"/>
    </source>
</evidence>
<dbReference type="Pfam" id="PF08241">
    <property type="entry name" value="Methyltransf_11"/>
    <property type="match status" value="1"/>
</dbReference>
<proteinExistence type="predicted"/>
<dbReference type="SUPFAM" id="SSF53335">
    <property type="entry name" value="S-adenosyl-L-methionine-dependent methyltransferases"/>
    <property type="match status" value="1"/>
</dbReference>
<name>I5B729_9BACT</name>
<dbReference type="AlphaFoldDB" id="I5B729"/>
<dbReference type="EMBL" id="CM001488">
    <property type="protein sequence ID" value="EIM65292.1"/>
    <property type="molecule type" value="Genomic_DNA"/>
</dbReference>
<keyword evidence="2" id="KW-0489">Methyltransferase</keyword>
<keyword evidence="2" id="KW-0808">Transferase</keyword>
<protein>
    <submittedName>
        <fullName evidence="2">Methylase involved in ubiquinone/menaquinone biosynthesis</fullName>
    </submittedName>
</protein>
<dbReference type="HOGENOM" id="CLU_037990_14_1_7"/>
<dbReference type="Proteomes" id="UP000005778">
    <property type="component" value="Chromosome"/>
</dbReference>
<dbReference type="InterPro" id="IPR029063">
    <property type="entry name" value="SAM-dependent_MTases_sf"/>
</dbReference>
<dbReference type="PANTHER" id="PTHR42912:SF80">
    <property type="entry name" value="METHYLTRANSFERASE DOMAIN-CONTAINING PROTEIN"/>
    <property type="match status" value="1"/>
</dbReference>
<sequence length="209" mass="23305">MPKIESFEKYSEEYDQWFDKHPDFYAAEIETIRRLIPSAGAEGMEVGVGSGKFAVPLGIKVGVEPSEKMASIARLQGIDVHSGVAENLPFSDGRFDFVMMVTTICFVDDIVKSFREAFRVLKNDGFIIVGFVDKESELGKQYSEKKENSKFYKDATFFSVPEVLSYLNVSGFVISNVLQTLIPGEIPNTIVEGFGRGSFVVIKGIRKTE</sequence>
<feature type="domain" description="Methyltransferase type 11" evidence="1">
    <location>
        <begin position="45"/>
        <end position="129"/>
    </location>
</feature>
<dbReference type="GO" id="GO:0008757">
    <property type="term" value="F:S-adenosylmethionine-dependent methyltransferase activity"/>
    <property type="evidence" value="ECO:0007669"/>
    <property type="project" value="InterPro"/>
</dbReference>
<dbReference type="RefSeq" id="WP_004075337.1">
    <property type="nucleotide sequence ID" value="NZ_CM001488.1"/>
</dbReference>
<dbReference type="GO" id="GO:0032259">
    <property type="term" value="P:methylation"/>
    <property type="evidence" value="ECO:0007669"/>
    <property type="project" value="UniProtKB-KW"/>
</dbReference>
<dbReference type="Gene3D" id="3.40.50.150">
    <property type="entry name" value="Vaccinia Virus protein VP39"/>
    <property type="match status" value="1"/>
</dbReference>
<reference evidence="2 3" key="2">
    <citation type="submission" date="2012-02" db="EMBL/GenBank/DDBJ databases">
        <title>Improved High-Quality Draft sequence of Desulfobacter postgatei 2ac9.</title>
        <authorList>
            <consortium name="US DOE Joint Genome Institute"/>
            <person name="Lucas S."/>
            <person name="Han J."/>
            <person name="Lapidus A."/>
            <person name="Cheng J.-F."/>
            <person name="Goodwin L."/>
            <person name="Pitluck S."/>
            <person name="Peters L."/>
            <person name="Ovchinnikova G."/>
            <person name="Held B."/>
            <person name="Detter J.C."/>
            <person name="Han C."/>
            <person name="Tapia R."/>
            <person name="Land M."/>
            <person name="Hauser L."/>
            <person name="Kyrpides N."/>
            <person name="Ivanova N."/>
            <person name="Pagani I."/>
            <person name="Orellana R."/>
            <person name="Lovley D."/>
            <person name="Woyke T."/>
        </authorList>
    </citation>
    <scope>NUCLEOTIDE SEQUENCE [LARGE SCALE GENOMIC DNA]</scope>
    <source>
        <strain evidence="2 3">2ac9</strain>
    </source>
</reference>
<dbReference type="InterPro" id="IPR050508">
    <property type="entry name" value="Methyltransf_Superfamily"/>
</dbReference>
<dbReference type="InterPro" id="IPR013216">
    <property type="entry name" value="Methyltransf_11"/>
</dbReference>
<dbReference type="eggNOG" id="COG2226">
    <property type="taxonomic scope" value="Bacteria"/>
</dbReference>
<keyword evidence="2" id="KW-0830">Ubiquinone</keyword>
<dbReference type="PANTHER" id="PTHR42912">
    <property type="entry name" value="METHYLTRANSFERASE"/>
    <property type="match status" value="1"/>
</dbReference>
<evidence type="ECO:0000259" key="1">
    <source>
        <dbReference type="Pfam" id="PF08241"/>
    </source>
</evidence>
<evidence type="ECO:0000313" key="3">
    <source>
        <dbReference type="Proteomes" id="UP000005778"/>
    </source>
</evidence>
<dbReference type="STRING" id="879212.DespoDRAFT_03534"/>
<gene>
    <name evidence="2" type="ORF">DespoDRAFT_03534</name>
</gene>
<dbReference type="OrthoDB" id="529208at2"/>
<organism evidence="2 3">
    <name type="scientific">Desulfobacter postgatei 2ac9</name>
    <dbReference type="NCBI Taxonomy" id="879212"/>
    <lineage>
        <taxon>Bacteria</taxon>
        <taxon>Pseudomonadati</taxon>
        <taxon>Thermodesulfobacteriota</taxon>
        <taxon>Desulfobacteria</taxon>
        <taxon>Desulfobacterales</taxon>
        <taxon>Desulfobacteraceae</taxon>
        <taxon>Desulfobacter</taxon>
    </lineage>
</organism>